<evidence type="ECO:0000313" key="4">
    <source>
        <dbReference type="EMBL" id="TCI08652.1"/>
    </source>
</evidence>
<dbReference type="PROSITE" id="PS51257">
    <property type="entry name" value="PROKAR_LIPOPROTEIN"/>
    <property type="match status" value="1"/>
</dbReference>
<reference evidence="4 5" key="1">
    <citation type="submission" date="2019-02" db="EMBL/GenBank/DDBJ databases">
        <title>Dyella amyloliquefaciens sp. nov., isolated from forest soil.</title>
        <authorList>
            <person name="Gao Z.-H."/>
            <person name="Qiu L.-H."/>
        </authorList>
    </citation>
    <scope>NUCLEOTIDE SEQUENCE [LARGE SCALE GENOMIC DNA]</scope>
    <source>
        <strain evidence="4 5">KACC 12747</strain>
    </source>
</reference>
<feature type="region of interest" description="Disordered" evidence="1">
    <location>
        <begin position="421"/>
        <end position="484"/>
    </location>
</feature>
<sequence length="637" mass="70941">MRRLSVALSIAVVTMLLLTGCSVSHTAVRAADNAIVLGADRTSTCASDDHCAIPSPLMDEAHRVLTDSTDERPAHFVTLLGDSEAAMVARIHLIRAARTSIDIQTYIWDRDDAGDVILDELVQAAKRGVKVRILADQLFSFNDPRWLDQLAFAHANLQIRLYNPTFNEAQTSPVEFAAGIVCCFYKFNQRMHNKVLVADNVIGITGGRNYQNRYFDWDNDFDYVDRDVMVAGPAAQAMGASFELFWNHKRSVSLSRLRDINALLRKHEAQPWTTPVYAHPERVARVQAEAADTDWIEDYLLLPSFHTSHVEFFSDLPAKTEQPKERDAHEFTSNVMRMVGSAKREVLLQTPYLVMSKRAQTIFERLHKQPDPPRIIVSTNSLASTDAFAVYALSYKHRKRYLTEFGFEIYELKPHAIGPAQDNALSSSEDGPPVEDVPVTTKRESTRVAGSGGSGSSSARVIGTESRSSLSVKRNGKRNRPPPLISLGRRFGLHAKSIVVDDTFAMVGSHNFDPRSDHYNTEAGVIVYDNDFAQALRQSIMRDTQPENAWVIGPRQQSSLDSAMEDVSSSLPLFDFWPYRYATSYELKPGCTPMRPSDPAFLTCYTPVGDFPDVAGSPKSIYTRLITAFGAGVQGVL</sequence>
<feature type="domain" description="PLD phosphodiesterase" evidence="3">
    <location>
        <begin position="489"/>
        <end position="516"/>
    </location>
</feature>
<dbReference type="PANTHER" id="PTHR21248:SF12">
    <property type="entry name" value="CARDIOLIPIN SYNTHASE C"/>
    <property type="match status" value="1"/>
</dbReference>
<dbReference type="CDD" id="cd09113">
    <property type="entry name" value="PLDc_ymdC_like_2"/>
    <property type="match status" value="1"/>
</dbReference>
<comment type="caution">
    <text evidence="4">The sequence shown here is derived from an EMBL/GenBank/DDBJ whole genome shotgun (WGS) entry which is preliminary data.</text>
</comment>
<organism evidence="4 5">
    <name type="scientific">Dyella soli</name>
    <dbReference type="NCBI Taxonomy" id="522319"/>
    <lineage>
        <taxon>Bacteria</taxon>
        <taxon>Pseudomonadati</taxon>
        <taxon>Pseudomonadota</taxon>
        <taxon>Gammaproteobacteria</taxon>
        <taxon>Lysobacterales</taxon>
        <taxon>Rhodanobacteraceae</taxon>
        <taxon>Dyella</taxon>
    </lineage>
</organism>
<dbReference type="Gene3D" id="3.30.870.10">
    <property type="entry name" value="Endonuclease Chain A"/>
    <property type="match status" value="2"/>
</dbReference>
<dbReference type="SUPFAM" id="SSF56024">
    <property type="entry name" value="Phospholipase D/nuclease"/>
    <property type="match status" value="2"/>
</dbReference>
<dbReference type="InterPro" id="IPR001736">
    <property type="entry name" value="PLipase_D/transphosphatidylase"/>
</dbReference>
<accession>A0A4R0YJK4</accession>
<dbReference type="PROSITE" id="PS50035">
    <property type="entry name" value="PLD"/>
    <property type="match status" value="2"/>
</dbReference>
<proteinExistence type="predicted"/>
<evidence type="ECO:0000256" key="1">
    <source>
        <dbReference type="SAM" id="MobiDB-lite"/>
    </source>
</evidence>
<dbReference type="CDD" id="cd09111">
    <property type="entry name" value="PLDc_ymdC_like_1"/>
    <property type="match status" value="1"/>
</dbReference>
<dbReference type="PANTHER" id="PTHR21248">
    <property type="entry name" value="CARDIOLIPIN SYNTHASE"/>
    <property type="match status" value="1"/>
</dbReference>
<keyword evidence="5" id="KW-1185">Reference proteome</keyword>
<evidence type="ECO:0000259" key="3">
    <source>
        <dbReference type="PROSITE" id="PS50035"/>
    </source>
</evidence>
<feature type="domain" description="PLD phosphodiesterase" evidence="3">
    <location>
        <begin position="187"/>
        <end position="214"/>
    </location>
</feature>
<dbReference type="SMART" id="SM00155">
    <property type="entry name" value="PLDc"/>
    <property type="match status" value="2"/>
</dbReference>
<feature type="signal peptide" evidence="2">
    <location>
        <begin position="1"/>
        <end position="26"/>
    </location>
</feature>
<dbReference type="Pfam" id="PF13091">
    <property type="entry name" value="PLDc_2"/>
    <property type="match status" value="2"/>
</dbReference>
<dbReference type="GO" id="GO:0032049">
    <property type="term" value="P:cardiolipin biosynthetic process"/>
    <property type="evidence" value="ECO:0007669"/>
    <property type="project" value="UniProtKB-ARBA"/>
</dbReference>
<dbReference type="GO" id="GO:0030572">
    <property type="term" value="F:phosphatidyltransferase activity"/>
    <property type="evidence" value="ECO:0007669"/>
    <property type="project" value="UniProtKB-ARBA"/>
</dbReference>
<dbReference type="EMBL" id="SJTG01000004">
    <property type="protein sequence ID" value="TCI08652.1"/>
    <property type="molecule type" value="Genomic_DNA"/>
</dbReference>
<dbReference type="Proteomes" id="UP000291822">
    <property type="component" value="Unassembled WGS sequence"/>
</dbReference>
<evidence type="ECO:0000313" key="5">
    <source>
        <dbReference type="Proteomes" id="UP000291822"/>
    </source>
</evidence>
<dbReference type="RefSeq" id="WP_131152897.1">
    <property type="nucleotide sequence ID" value="NZ_SJTG01000004.1"/>
</dbReference>
<name>A0A4R0YJK4_9GAMM</name>
<keyword evidence="2" id="KW-0732">Signal</keyword>
<gene>
    <name evidence="4" type="ORF">EZM97_29000</name>
</gene>
<evidence type="ECO:0000256" key="2">
    <source>
        <dbReference type="SAM" id="SignalP"/>
    </source>
</evidence>
<dbReference type="InterPro" id="IPR025202">
    <property type="entry name" value="PLD-like_dom"/>
</dbReference>
<protein>
    <submittedName>
        <fullName evidence="4">Phospholipase D family protein</fullName>
    </submittedName>
</protein>
<dbReference type="AlphaFoldDB" id="A0A4R0YJK4"/>
<feature type="chain" id="PRO_5020276033" evidence="2">
    <location>
        <begin position="27"/>
        <end position="637"/>
    </location>
</feature>